<dbReference type="EMBL" id="MH675552">
    <property type="protein sequence ID" value="AXQ62652.1"/>
    <property type="molecule type" value="Genomic_DNA"/>
</dbReference>
<proteinExistence type="predicted"/>
<reference evidence="1 2" key="1">
    <citation type="submission" date="2018-07" db="EMBL/GenBank/DDBJ databases">
        <title>PhiCrAss001, a member of the most abundant bacteriophage family in the human gut, infects Bacteroides.</title>
        <authorList>
            <person name="Shkoporov A.N."/>
            <person name="Khokhlova E.V."/>
            <person name="Fitzgerald C.B."/>
            <person name="Stockdale S.R."/>
            <person name="Draper L.A."/>
            <person name="Ross R.P."/>
            <person name="Hill C."/>
        </authorList>
    </citation>
    <scope>NUCLEOTIDE SEQUENCE [LARGE SCALE GENOMIC DNA]</scope>
    <source>
        <strain evidence="2">crAss001</strain>
    </source>
</reference>
<gene>
    <name evidence="1" type="ORF">crAss001_9</name>
</gene>
<dbReference type="Proteomes" id="UP000262320">
    <property type="component" value="Segment"/>
</dbReference>
<sequence length="49" mass="5717">MKEEKTLITCIIGSTVREVIKQAQELEIKREDIVNMFPLGGQIYLVFYK</sequence>
<name>A0A385DVJ5_BPCA1</name>
<organismHost>
    <name type="scientific">Bacteroides intestinalis</name>
    <dbReference type="NCBI Taxonomy" id="329854"/>
</organismHost>
<keyword evidence="2" id="KW-1185">Reference proteome</keyword>
<accession>A0A385DVJ5</accession>
<evidence type="ECO:0000313" key="1">
    <source>
        <dbReference type="EMBL" id="AXQ62652.1"/>
    </source>
</evidence>
<evidence type="ECO:0000313" key="2">
    <source>
        <dbReference type="Proteomes" id="UP000262320"/>
    </source>
</evidence>
<organism evidence="1 2">
    <name type="scientific">Bacteroides phage crAss001</name>
    <name type="common">Bacteroides phage PhiCrAss001</name>
    <dbReference type="NCBI Taxonomy" id="2301731"/>
    <lineage>
        <taxon>Viruses</taxon>
        <taxon>Duplodnaviria</taxon>
        <taxon>Heunggongvirae</taxon>
        <taxon>Uroviricota</taxon>
        <taxon>Caudoviricetes</taxon>
        <taxon>Crassvirales</taxon>
        <taxon>Steigviridae</taxon>
        <taxon>Asinivirinae</taxon>
        <taxon>Kehishuvirus</taxon>
        <taxon>Kehishuvirus primarius</taxon>
    </lineage>
</organism>
<protein>
    <submittedName>
        <fullName evidence="1">Uncharacterized protein</fullName>
    </submittedName>
</protein>